<dbReference type="InterPro" id="IPR009311">
    <property type="entry name" value="IFI6/IFI27-like"/>
</dbReference>
<evidence type="ECO:0000313" key="7">
    <source>
        <dbReference type="Proteomes" id="UP000694400"/>
    </source>
</evidence>
<comment type="subcellular location">
    <subcellularLocation>
        <location evidence="1">Membrane</location>
        <topology evidence="1">Multi-pass membrane protein</topology>
    </subcellularLocation>
</comment>
<dbReference type="GO" id="GO:0097193">
    <property type="term" value="P:intrinsic apoptotic signaling pathway"/>
    <property type="evidence" value="ECO:0007669"/>
    <property type="project" value="TreeGrafter"/>
</dbReference>
<reference evidence="6" key="3">
    <citation type="submission" date="2025-09" db="UniProtKB">
        <authorList>
            <consortium name="Ensembl"/>
        </authorList>
    </citation>
    <scope>IDENTIFICATION</scope>
</reference>
<reference evidence="6" key="2">
    <citation type="submission" date="2025-08" db="UniProtKB">
        <authorList>
            <consortium name="Ensembl"/>
        </authorList>
    </citation>
    <scope>IDENTIFICATION</scope>
</reference>
<name>A0A8B9R051_ANAPL</name>
<sequence>GQPSVLQHAGSGCVGVPPAGMALFGAPAVVSALGFKAGSIAAGSAAAKMMSVAAIANNGGVAAGSTVAVLQWLGAAGLPVGAKIGLTSILTLLGAAVGASCL</sequence>
<reference evidence="6" key="1">
    <citation type="submission" date="2019-08" db="EMBL/GenBank/DDBJ databases">
        <title>Three high-quality genomes provides insights into domestication of ducks.</title>
        <authorList>
            <person name="Hou Z.C."/>
            <person name="Zhu F."/>
            <person name="Yin Z.T."/>
            <person name="Zhang F."/>
        </authorList>
    </citation>
    <scope>NUCLEOTIDE SEQUENCE [LARGE SCALE GENOMIC DNA]</scope>
</reference>
<evidence type="ECO:0008006" key="8">
    <source>
        <dbReference type="Google" id="ProtNLM"/>
    </source>
</evidence>
<dbReference type="PANTHER" id="PTHR16932">
    <property type="entry name" value="INTERFERON ALPHA-INDUCIBLE PROTEIN 27"/>
    <property type="match status" value="1"/>
</dbReference>
<dbReference type="Proteomes" id="UP000694400">
    <property type="component" value="Chromosome 24"/>
</dbReference>
<dbReference type="GO" id="GO:0031966">
    <property type="term" value="C:mitochondrial membrane"/>
    <property type="evidence" value="ECO:0007669"/>
    <property type="project" value="TreeGrafter"/>
</dbReference>
<organism evidence="6 7">
    <name type="scientific">Anas platyrhynchos</name>
    <name type="common">Mallard</name>
    <name type="synonym">Anas boschas</name>
    <dbReference type="NCBI Taxonomy" id="8839"/>
    <lineage>
        <taxon>Eukaryota</taxon>
        <taxon>Metazoa</taxon>
        <taxon>Chordata</taxon>
        <taxon>Craniata</taxon>
        <taxon>Vertebrata</taxon>
        <taxon>Euteleostomi</taxon>
        <taxon>Archelosauria</taxon>
        <taxon>Archosauria</taxon>
        <taxon>Dinosauria</taxon>
        <taxon>Saurischia</taxon>
        <taxon>Theropoda</taxon>
        <taxon>Coelurosauria</taxon>
        <taxon>Aves</taxon>
        <taxon>Neognathae</taxon>
        <taxon>Galloanserae</taxon>
        <taxon>Anseriformes</taxon>
        <taxon>Anatidae</taxon>
        <taxon>Anatinae</taxon>
        <taxon>Anas</taxon>
    </lineage>
</organism>
<dbReference type="AlphaFoldDB" id="A0A8B9R051"/>
<proteinExistence type="inferred from homology"/>
<evidence type="ECO:0000256" key="1">
    <source>
        <dbReference type="ARBA" id="ARBA00004141"/>
    </source>
</evidence>
<dbReference type="GO" id="GO:0001836">
    <property type="term" value="P:release of cytochrome c from mitochondria"/>
    <property type="evidence" value="ECO:0007669"/>
    <property type="project" value="TreeGrafter"/>
</dbReference>
<dbReference type="PANTHER" id="PTHR16932:SF18">
    <property type="entry name" value="INTERFERON, ALPHA-INDUCIBLE PROTEIN 27-LIKE 2"/>
    <property type="match status" value="1"/>
</dbReference>
<comment type="similarity">
    <text evidence="2">Belongs to the IFI6/IFI27 family.</text>
</comment>
<dbReference type="InterPro" id="IPR038213">
    <property type="entry name" value="IFI6/IFI27-like_sf"/>
</dbReference>
<dbReference type="Ensembl" id="ENSAPLT00020004971.1">
    <property type="protein sequence ID" value="ENSAPLP00020004611.1"/>
    <property type="gene ID" value="ENSAPLG00020003408.1"/>
</dbReference>
<protein>
    <recommendedName>
        <fullName evidence="8">Interferon alpha-inducible protein 27, mitochondrial</fullName>
    </recommendedName>
</protein>
<keyword evidence="3" id="KW-0812">Transmembrane</keyword>
<accession>A0A8B9R051</accession>
<evidence type="ECO:0000313" key="6">
    <source>
        <dbReference type="Ensembl" id="ENSAPLP00020004611.1"/>
    </source>
</evidence>
<keyword evidence="4" id="KW-1133">Transmembrane helix</keyword>
<dbReference type="Pfam" id="PF06140">
    <property type="entry name" value="Ifi-6-16"/>
    <property type="match status" value="1"/>
</dbReference>
<evidence type="ECO:0000256" key="2">
    <source>
        <dbReference type="ARBA" id="ARBA00007262"/>
    </source>
</evidence>
<evidence type="ECO:0000256" key="5">
    <source>
        <dbReference type="ARBA" id="ARBA00023136"/>
    </source>
</evidence>
<keyword evidence="5" id="KW-0472">Membrane</keyword>
<evidence type="ECO:0000256" key="4">
    <source>
        <dbReference type="ARBA" id="ARBA00022989"/>
    </source>
</evidence>
<evidence type="ECO:0000256" key="3">
    <source>
        <dbReference type="ARBA" id="ARBA00022692"/>
    </source>
</evidence>
<dbReference type="Gene3D" id="6.10.110.10">
    <property type="match status" value="1"/>
</dbReference>